<evidence type="ECO:0000313" key="2">
    <source>
        <dbReference type="EMBL" id="KUK78220.1"/>
    </source>
</evidence>
<proteinExistence type="predicted"/>
<dbReference type="Pfam" id="PF03796">
    <property type="entry name" value="DnaB_C"/>
    <property type="match status" value="1"/>
</dbReference>
<organism evidence="2 3">
    <name type="scientific">Mesotoga prima</name>
    <dbReference type="NCBI Taxonomy" id="1184387"/>
    <lineage>
        <taxon>Bacteria</taxon>
        <taxon>Thermotogati</taxon>
        <taxon>Thermotogota</taxon>
        <taxon>Thermotogae</taxon>
        <taxon>Kosmotogales</taxon>
        <taxon>Kosmotogaceae</taxon>
        <taxon>Mesotoga</taxon>
    </lineage>
</organism>
<reference evidence="3" key="1">
    <citation type="journal article" date="2015" name="MBio">
        <title>Genome-Resolved Metagenomic Analysis Reveals Roles for Candidate Phyla and Other Microbial Community Members in Biogeochemical Transformations in Oil Reservoirs.</title>
        <authorList>
            <person name="Hu P."/>
            <person name="Tom L."/>
            <person name="Singh A."/>
            <person name="Thomas B.C."/>
            <person name="Baker B.J."/>
            <person name="Piceno Y.M."/>
            <person name="Andersen G.L."/>
            <person name="Banfield J.F."/>
        </authorList>
    </citation>
    <scope>NUCLEOTIDE SEQUENCE [LARGE SCALE GENOMIC DNA]</scope>
</reference>
<dbReference type="PANTHER" id="PTHR30153:SF2">
    <property type="entry name" value="REPLICATIVE DNA HELICASE"/>
    <property type="match status" value="1"/>
</dbReference>
<dbReference type="Gene3D" id="3.40.50.300">
    <property type="entry name" value="P-loop containing nucleotide triphosphate hydrolases"/>
    <property type="match status" value="1"/>
</dbReference>
<comment type="caution">
    <text evidence="2">The sequence shown here is derived from an EMBL/GenBank/DDBJ whole genome shotgun (WGS) entry which is preliminary data.</text>
</comment>
<dbReference type="InterPro" id="IPR027417">
    <property type="entry name" value="P-loop_NTPase"/>
</dbReference>
<evidence type="ECO:0000259" key="1">
    <source>
        <dbReference type="PROSITE" id="PS51199"/>
    </source>
</evidence>
<dbReference type="GO" id="GO:0003678">
    <property type="term" value="F:DNA helicase activity"/>
    <property type="evidence" value="ECO:0007669"/>
    <property type="project" value="InterPro"/>
</dbReference>
<dbReference type="GO" id="GO:0005829">
    <property type="term" value="C:cytosol"/>
    <property type="evidence" value="ECO:0007669"/>
    <property type="project" value="TreeGrafter"/>
</dbReference>
<dbReference type="AlphaFoldDB" id="A0A124FXJ2"/>
<sequence length="240" mass="28539">MTEYRWPIDKLNDVLQPMRETDLIVIGSRPSQGKTTMMLNMAYRFARDGIKTAYVTLEKNTAQVKERFVSRHFRDYEDAEHLREELNRIPLFFFDLRDWAIDEVAYEIEEEKSSLNFEVCFVDYLQLIGEREGEIDWFKELSLLLEIPIILGSQMKRTVLDNPGKVPQQKDFHDAEEINACADTIIMLHHERFYDDSAPKEQLRVIVSRDREEAVNRETVLRFDWKRAILMKEEKESISR</sequence>
<dbReference type="SUPFAM" id="SSF52540">
    <property type="entry name" value="P-loop containing nucleoside triphosphate hydrolases"/>
    <property type="match status" value="1"/>
</dbReference>
<dbReference type="InterPro" id="IPR007694">
    <property type="entry name" value="DNA_helicase_DnaB-like_C"/>
</dbReference>
<protein>
    <recommendedName>
        <fullName evidence="1">SF4 helicase domain-containing protein</fullName>
    </recommendedName>
</protein>
<dbReference type="PATRIC" id="fig|1184387.3.peg.245"/>
<dbReference type="Proteomes" id="UP000054092">
    <property type="component" value="Unassembled WGS sequence"/>
</dbReference>
<dbReference type="EMBL" id="LGGP01000400">
    <property type="protein sequence ID" value="KUK78220.1"/>
    <property type="molecule type" value="Genomic_DNA"/>
</dbReference>
<evidence type="ECO:0000313" key="3">
    <source>
        <dbReference type="Proteomes" id="UP000054092"/>
    </source>
</evidence>
<feature type="domain" description="SF4 helicase" evidence="1">
    <location>
        <begin position="1"/>
        <end position="240"/>
    </location>
</feature>
<name>A0A124FXJ2_9BACT</name>
<dbReference type="GO" id="GO:0006260">
    <property type="term" value="P:DNA replication"/>
    <property type="evidence" value="ECO:0007669"/>
    <property type="project" value="InterPro"/>
</dbReference>
<accession>A0A124FXJ2</accession>
<gene>
    <name evidence="2" type="ORF">XD94_1799</name>
</gene>
<dbReference type="PROSITE" id="PS51199">
    <property type="entry name" value="SF4_HELICASE"/>
    <property type="match status" value="1"/>
</dbReference>
<dbReference type="PANTHER" id="PTHR30153">
    <property type="entry name" value="REPLICATIVE DNA HELICASE DNAB"/>
    <property type="match status" value="1"/>
</dbReference>
<dbReference type="GO" id="GO:0005524">
    <property type="term" value="F:ATP binding"/>
    <property type="evidence" value="ECO:0007669"/>
    <property type="project" value="InterPro"/>
</dbReference>